<evidence type="ECO:0000256" key="2">
    <source>
        <dbReference type="ARBA" id="ARBA00022643"/>
    </source>
</evidence>
<evidence type="ECO:0000313" key="4">
    <source>
        <dbReference type="EMBL" id="EME50298.1"/>
    </source>
</evidence>
<organism evidence="4 5">
    <name type="scientific">Dothistroma septosporum (strain NZE10 / CBS 128990)</name>
    <name type="common">Red band needle blight fungus</name>
    <name type="synonym">Mycosphaerella pini</name>
    <dbReference type="NCBI Taxonomy" id="675120"/>
    <lineage>
        <taxon>Eukaryota</taxon>
        <taxon>Fungi</taxon>
        <taxon>Dikarya</taxon>
        <taxon>Ascomycota</taxon>
        <taxon>Pezizomycotina</taxon>
        <taxon>Dothideomycetes</taxon>
        <taxon>Dothideomycetidae</taxon>
        <taxon>Mycosphaerellales</taxon>
        <taxon>Mycosphaerellaceae</taxon>
        <taxon>Dothistroma</taxon>
    </lineage>
</organism>
<dbReference type="CDD" id="cd04730">
    <property type="entry name" value="NPD_like"/>
    <property type="match status" value="1"/>
</dbReference>
<dbReference type="Proteomes" id="UP000016933">
    <property type="component" value="Unassembled WGS sequence"/>
</dbReference>
<gene>
    <name evidence="4" type="ORF">DOTSEDRAFT_50380</name>
</gene>
<dbReference type="Gene3D" id="3.20.20.70">
    <property type="entry name" value="Aldolase class I"/>
    <property type="match status" value="1"/>
</dbReference>
<accession>N1Q4K1</accession>
<evidence type="ECO:0000256" key="1">
    <source>
        <dbReference type="ARBA" id="ARBA00022630"/>
    </source>
</evidence>
<dbReference type="STRING" id="675120.N1Q4K1"/>
<dbReference type="InterPro" id="IPR004136">
    <property type="entry name" value="NMO"/>
</dbReference>
<evidence type="ECO:0008006" key="6">
    <source>
        <dbReference type="Google" id="ProtNLM"/>
    </source>
</evidence>
<dbReference type="AlphaFoldDB" id="N1Q4K1"/>
<dbReference type="GO" id="GO:0018580">
    <property type="term" value="F:nitronate monooxygenase activity"/>
    <property type="evidence" value="ECO:0007669"/>
    <property type="project" value="InterPro"/>
</dbReference>
<dbReference type="SUPFAM" id="SSF51412">
    <property type="entry name" value="Inosine monophosphate dehydrogenase (IMPDH)"/>
    <property type="match status" value="1"/>
</dbReference>
<dbReference type="PANTHER" id="PTHR32332:SF31">
    <property type="entry name" value="2-NITROPROPANE DIOXYGENASE FAMILY, PUTATIVE (AFU_ORTHOLOGUE AFUA_2G09850)-RELATED"/>
    <property type="match status" value="1"/>
</dbReference>
<sequence length="361" mass="38083">MASPPLATSLTSLLGVKHPIMLAGMDQVAGPKLAAAVTKAGGFGTVGGARYTPDMLRSMLAELKEELNDDNAPFGVDLLLPQVGGSARKTNYDYTKGHLDELLQIVIDSGAKLFVSAVGVPPKSAIDKLHKANVLVMNMIGHPKHVHKACQAGVDIICAQGGEAGGHTGEIPSMVLLPACADICKQYISPLTGKPVTLVAAGGINDGRSVAAALMLGASGVWVGTRFIPSVESKAPDNWKKQIIEAGYDSLVKLTIWSGRPLRAMRNPYLDNWDKYRQAEIAELTAKGIVPLEYELDKLYKEGTLTDEIEDQAALRPAGIVVGSVNKANQTAAEIVHEMVSEAAESLSGAKNFANTAAPKL</sequence>
<dbReference type="eggNOG" id="ENOG502QTWN">
    <property type="taxonomic scope" value="Eukaryota"/>
</dbReference>
<name>N1Q4K1_DOTSN</name>
<dbReference type="HOGENOM" id="CLU_038732_2_0_1"/>
<keyword evidence="1" id="KW-0285">Flavoprotein</keyword>
<proteinExistence type="predicted"/>
<keyword evidence="3" id="KW-0560">Oxidoreductase</keyword>
<keyword evidence="5" id="KW-1185">Reference proteome</keyword>
<keyword evidence="2" id="KW-0288">FMN</keyword>
<evidence type="ECO:0000256" key="3">
    <source>
        <dbReference type="ARBA" id="ARBA00023002"/>
    </source>
</evidence>
<dbReference type="PANTHER" id="PTHR32332">
    <property type="entry name" value="2-NITROPROPANE DIOXYGENASE"/>
    <property type="match status" value="1"/>
</dbReference>
<reference evidence="4 5" key="2">
    <citation type="journal article" date="2012" name="PLoS Pathog.">
        <title>Diverse lifestyles and strategies of plant pathogenesis encoded in the genomes of eighteen Dothideomycetes fungi.</title>
        <authorList>
            <person name="Ohm R.A."/>
            <person name="Feau N."/>
            <person name="Henrissat B."/>
            <person name="Schoch C.L."/>
            <person name="Horwitz B.A."/>
            <person name="Barry K.W."/>
            <person name="Condon B.J."/>
            <person name="Copeland A.C."/>
            <person name="Dhillon B."/>
            <person name="Glaser F."/>
            <person name="Hesse C.N."/>
            <person name="Kosti I."/>
            <person name="LaButti K."/>
            <person name="Lindquist E.A."/>
            <person name="Lucas S."/>
            <person name="Salamov A.A."/>
            <person name="Bradshaw R.E."/>
            <person name="Ciuffetti L."/>
            <person name="Hamelin R.C."/>
            <person name="Kema G.H.J."/>
            <person name="Lawrence C."/>
            <person name="Scott J.A."/>
            <person name="Spatafora J.W."/>
            <person name="Turgeon B.G."/>
            <person name="de Wit P.J.G.M."/>
            <person name="Zhong S."/>
            <person name="Goodwin S.B."/>
            <person name="Grigoriev I.V."/>
        </authorList>
    </citation>
    <scope>NUCLEOTIDE SEQUENCE [LARGE SCALE GENOMIC DNA]</scope>
    <source>
        <strain evidence="5">NZE10 / CBS 128990</strain>
    </source>
</reference>
<dbReference type="InterPro" id="IPR013785">
    <property type="entry name" value="Aldolase_TIM"/>
</dbReference>
<dbReference type="OMA" id="MDENTDG"/>
<dbReference type="EMBL" id="KB446535">
    <property type="protein sequence ID" value="EME50298.1"/>
    <property type="molecule type" value="Genomic_DNA"/>
</dbReference>
<dbReference type="Pfam" id="PF03060">
    <property type="entry name" value="NMO"/>
    <property type="match status" value="1"/>
</dbReference>
<reference evidence="5" key="1">
    <citation type="journal article" date="2012" name="PLoS Genet.">
        <title>The genomes of the fungal plant pathogens Cladosporium fulvum and Dothistroma septosporum reveal adaptation to different hosts and lifestyles but also signatures of common ancestry.</title>
        <authorList>
            <person name="de Wit P.J.G.M."/>
            <person name="van der Burgt A."/>
            <person name="Oekmen B."/>
            <person name="Stergiopoulos I."/>
            <person name="Abd-Elsalam K.A."/>
            <person name="Aerts A.L."/>
            <person name="Bahkali A.H."/>
            <person name="Beenen H.G."/>
            <person name="Chettri P."/>
            <person name="Cox M.P."/>
            <person name="Datema E."/>
            <person name="de Vries R.P."/>
            <person name="Dhillon B."/>
            <person name="Ganley A.R."/>
            <person name="Griffiths S.A."/>
            <person name="Guo Y."/>
            <person name="Hamelin R.C."/>
            <person name="Henrissat B."/>
            <person name="Kabir M.S."/>
            <person name="Jashni M.K."/>
            <person name="Kema G."/>
            <person name="Klaubauf S."/>
            <person name="Lapidus A."/>
            <person name="Levasseur A."/>
            <person name="Lindquist E."/>
            <person name="Mehrabi R."/>
            <person name="Ohm R.A."/>
            <person name="Owen T.J."/>
            <person name="Salamov A."/>
            <person name="Schwelm A."/>
            <person name="Schijlen E."/>
            <person name="Sun H."/>
            <person name="van den Burg H.A."/>
            <person name="van Ham R.C.H.J."/>
            <person name="Zhang S."/>
            <person name="Goodwin S.B."/>
            <person name="Grigoriev I.V."/>
            <person name="Collemare J."/>
            <person name="Bradshaw R.E."/>
        </authorList>
    </citation>
    <scope>NUCLEOTIDE SEQUENCE [LARGE SCALE GENOMIC DNA]</scope>
    <source>
        <strain evidence="5">NZE10 / CBS 128990</strain>
    </source>
</reference>
<protein>
    <recommendedName>
        <fullName evidence="6">Nitronate monooxygenase domain-containing protein</fullName>
    </recommendedName>
</protein>
<dbReference type="OrthoDB" id="10265891at2759"/>
<evidence type="ECO:0000313" key="5">
    <source>
        <dbReference type="Proteomes" id="UP000016933"/>
    </source>
</evidence>